<dbReference type="RefSeq" id="WP_082216191.1">
    <property type="nucleotide sequence ID" value="NZ_FUZA01000005.1"/>
</dbReference>
<gene>
    <name evidence="1" type="ORF">SAMN05660293_03655</name>
</gene>
<dbReference type="InterPro" id="IPR032710">
    <property type="entry name" value="NTF2-like_dom_sf"/>
</dbReference>
<evidence type="ECO:0000313" key="2">
    <source>
        <dbReference type="Proteomes" id="UP000190897"/>
    </source>
</evidence>
<reference evidence="2" key="1">
    <citation type="submission" date="2017-02" db="EMBL/GenBank/DDBJ databases">
        <authorList>
            <person name="Varghese N."/>
            <person name="Submissions S."/>
        </authorList>
    </citation>
    <scope>NUCLEOTIDE SEQUENCE [LARGE SCALE GENOMIC DNA]</scope>
    <source>
        <strain evidence="2">DSM 22270</strain>
    </source>
</reference>
<name>A0A1T5G4N8_9BACT</name>
<dbReference type="STRING" id="651661.SAMN05660293_03655"/>
<dbReference type="OrthoDB" id="2613830at2"/>
<dbReference type="SUPFAM" id="SSF54427">
    <property type="entry name" value="NTF2-like"/>
    <property type="match status" value="1"/>
</dbReference>
<dbReference type="Proteomes" id="UP000190897">
    <property type="component" value="Unassembled WGS sequence"/>
</dbReference>
<dbReference type="EMBL" id="FUZA01000005">
    <property type="protein sequence ID" value="SKC03400.1"/>
    <property type="molecule type" value="Genomic_DNA"/>
</dbReference>
<proteinExistence type="predicted"/>
<accession>A0A1T5G4N8</accession>
<organism evidence="1 2">
    <name type="scientific">Dyadobacter psychrophilus</name>
    <dbReference type="NCBI Taxonomy" id="651661"/>
    <lineage>
        <taxon>Bacteria</taxon>
        <taxon>Pseudomonadati</taxon>
        <taxon>Bacteroidota</taxon>
        <taxon>Cytophagia</taxon>
        <taxon>Cytophagales</taxon>
        <taxon>Spirosomataceae</taxon>
        <taxon>Dyadobacter</taxon>
    </lineage>
</organism>
<keyword evidence="2" id="KW-1185">Reference proteome</keyword>
<protein>
    <submittedName>
        <fullName evidence="1">SnoaL-like domain-containing protein</fullName>
    </submittedName>
</protein>
<dbReference type="AlphaFoldDB" id="A0A1T5G4N8"/>
<dbReference type="Gene3D" id="3.10.450.50">
    <property type="match status" value="1"/>
</dbReference>
<evidence type="ECO:0000313" key="1">
    <source>
        <dbReference type="EMBL" id="SKC03400.1"/>
    </source>
</evidence>
<sequence>MNNEAAQMMEDNLNQVWNEKDPDARLKAIEKIYDPAANLYHVGDQVTGLDAINNSVTTTLKHLPADFVFTKLKPVIINNSIGRLIWGAGPKGESPVATGMDIAHFENGKIKSLYVFLDSRP</sequence>